<gene>
    <name evidence="2" type="ORF">I5U13_04075</name>
    <name evidence="3" type="ORF">NCTC10036_03500</name>
</gene>
<organism evidence="3 4">
    <name type="scientific">Serratia rubidaea</name>
    <name type="common">Serratia marinorubra</name>
    <dbReference type="NCBI Taxonomy" id="61652"/>
    <lineage>
        <taxon>Bacteria</taxon>
        <taxon>Pseudomonadati</taxon>
        <taxon>Pseudomonadota</taxon>
        <taxon>Gammaproteobacteria</taxon>
        <taxon>Enterobacterales</taxon>
        <taxon>Yersiniaceae</taxon>
        <taxon>Serratia</taxon>
    </lineage>
</organism>
<keyword evidence="1" id="KW-1133">Transmembrane helix</keyword>
<sequence length="139" mass="16087">MFLMLGYAGAIIFFLACFIGFLTMIFFGINRKKYERLVAVYQGESLYMNDFNQLAVYFGYFGSYFPTVFFYQLLKDKKIKIGKDTFAPAEAYAFMQSLPRELTGWITIYYWMHFIWMNMIAVGGVMLVIAKLAGVDPNA</sequence>
<accession>A0A448SMS0</accession>
<dbReference type="EMBL" id="JADULK010000002">
    <property type="protein sequence ID" value="MBH1928844.1"/>
    <property type="molecule type" value="Genomic_DNA"/>
</dbReference>
<dbReference type="AlphaFoldDB" id="A0A448SMS0"/>
<evidence type="ECO:0000313" key="4">
    <source>
        <dbReference type="Proteomes" id="UP000281904"/>
    </source>
</evidence>
<feature type="transmembrane region" description="Helical" evidence="1">
    <location>
        <begin position="54"/>
        <end position="74"/>
    </location>
</feature>
<feature type="transmembrane region" description="Helical" evidence="1">
    <location>
        <begin position="108"/>
        <end position="130"/>
    </location>
</feature>
<keyword evidence="5" id="KW-1185">Reference proteome</keyword>
<keyword evidence="1" id="KW-0472">Membrane</keyword>
<name>A0A448SMS0_SERRU</name>
<evidence type="ECO:0000313" key="5">
    <source>
        <dbReference type="Proteomes" id="UP000624159"/>
    </source>
</evidence>
<evidence type="ECO:0000313" key="2">
    <source>
        <dbReference type="EMBL" id="MBH1928844.1"/>
    </source>
</evidence>
<feature type="transmembrane region" description="Helical" evidence="1">
    <location>
        <begin position="6"/>
        <end position="27"/>
    </location>
</feature>
<dbReference type="Proteomes" id="UP000624159">
    <property type="component" value="Unassembled WGS sequence"/>
</dbReference>
<proteinExistence type="predicted"/>
<reference evidence="3 4" key="1">
    <citation type="submission" date="2018-12" db="EMBL/GenBank/DDBJ databases">
        <authorList>
            <consortium name="Pathogen Informatics"/>
        </authorList>
    </citation>
    <scope>NUCLEOTIDE SEQUENCE [LARGE SCALE GENOMIC DNA]</scope>
    <source>
        <strain evidence="3 4">NCTC10036</strain>
    </source>
</reference>
<evidence type="ECO:0000256" key="1">
    <source>
        <dbReference type="SAM" id="Phobius"/>
    </source>
</evidence>
<dbReference type="Proteomes" id="UP000281904">
    <property type="component" value="Chromosome"/>
</dbReference>
<keyword evidence="1" id="KW-0812">Transmembrane</keyword>
<reference evidence="2 5" key="2">
    <citation type="submission" date="2020-11" db="EMBL/GenBank/DDBJ databases">
        <title>Enhanced detection system for hospital associated transmission using whole genome sequencing surveillance.</title>
        <authorList>
            <person name="Harrison L.H."/>
            <person name="Van Tyne D."/>
            <person name="Marsh J.W."/>
            <person name="Griffith M.P."/>
            <person name="Snyder D.J."/>
            <person name="Cooper V.S."/>
            <person name="Mustapha M."/>
        </authorList>
    </citation>
    <scope>NUCLEOTIDE SEQUENCE [LARGE SCALE GENOMIC DNA]</scope>
    <source>
        <strain evidence="2 5">SER00230</strain>
    </source>
</reference>
<protein>
    <submittedName>
        <fullName evidence="3">Uncharacterized protein</fullName>
    </submittedName>
</protein>
<evidence type="ECO:0000313" key="3">
    <source>
        <dbReference type="EMBL" id="VEI69003.1"/>
    </source>
</evidence>
<dbReference type="EMBL" id="LR134493">
    <property type="protein sequence ID" value="VEI69003.1"/>
    <property type="molecule type" value="Genomic_DNA"/>
</dbReference>